<protein>
    <submittedName>
        <fullName evidence="3">Histidine kinase-like ATPase domain-containing protein</fullName>
    </submittedName>
</protein>
<evidence type="ECO:0000313" key="3">
    <source>
        <dbReference type="EMBL" id="SDY19666.1"/>
    </source>
</evidence>
<sequence length="151" mass="16691">MKPPSGKPDHHHRVAARHEAVTACLIALRDEMVDAHPLAARDDAWEIVLAEACTNIVEHALAERPGAAFTLSAWLRDDAMYVRLRDRGLPMPTGYPPPPCAAPPRADTLPEGGFGWSIIGRLCRRVRFARRAGENRLDLVIPFFAAARARK</sequence>
<dbReference type="Proteomes" id="UP000199286">
    <property type="component" value="Unassembled WGS sequence"/>
</dbReference>
<dbReference type="Pfam" id="PF13581">
    <property type="entry name" value="HATPase_c_2"/>
    <property type="match status" value="1"/>
</dbReference>
<keyword evidence="3" id="KW-0808">Transferase</keyword>
<dbReference type="InterPro" id="IPR050267">
    <property type="entry name" value="Anti-sigma-factor_SerPK"/>
</dbReference>
<gene>
    <name evidence="3" type="ORF">SAMN05444340_104201</name>
</gene>
<dbReference type="EMBL" id="FNPF01000004">
    <property type="protein sequence ID" value="SDY19666.1"/>
    <property type="molecule type" value="Genomic_DNA"/>
</dbReference>
<reference evidence="3 4" key="1">
    <citation type="submission" date="2016-10" db="EMBL/GenBank/DDBJ databases">
        <authorList>
            <person name="de Groot N.N."/>
        </authorList>
    </citation>
    <scope>NUCLEOTIDE SEQUENCE [LARGE SCALE GENOMIC DNA]</scope>
    <source>
        <strain evidence="3 4">DSM 26880</strain>
    </source>
</reference>
<evidence type="ECO:0000313" key="4">
    <source>
        <dbReference type="Proteomes" id="UP000199286"/>
    </source>
</evidence>
<accession>A0A1H3HW26</accession>
<dbReference type="SUPFAM" id="SSF55874">
    <property type="entry name" value="ATPase domain of HSP90 chaperone/DNA topoisomerase II/histidine kinase"/>
    <property type="match status" value="1"/>
</dbReference>
<dbReference type="PANTHER" id="PTHR35526:SF3">
    <property type="entry name" value="ANTI-SIGMA-F FACTOR RSBW"/>
    <property type="match status" value="1"/>
</dbReference>
<dbReference type="AlphaFoldDB" id="A0A1H3HW26"/>
<feature type="domain" description="Histidine kinase/HSP90-like ATPase" evidence="2">
    <location>
        <begin position="19"/>
        <end position="140"/>
    </location>
</feature>
<dbReference type="CDD" id="cd16936">
    <property type="entry name" value="HATPase_RsbW-like"/>
    <property type="match status" value="1"/>
</dbReference>
<dbReference type="InterPro" id="IPR036890">
    <property type="entry name" value="HATPase_C_sf"/>
</dbReference>
<keyword evidence="3" id="KW-0418">Kinase</keyword>
<organism evidence="3 4">
    <name type="scientific">Citreimonas salinaria</name>
    <dbReference type="NCBI Taxonomy" id="321339"/>
    <lineage>
        <taxon>Bacteria</taxon>
        <taxon>Pseudomonadati</taxon>
        <taxon>Pseudomonadota</taxon>
        <taxon>Alphaproteobacteria</taxon>
        <taxon>Rhodobacterales</taxon>
        <taxon>Roseobacteraceae</taxon>
        <taxon>Citreimonas</taxon>
    </lineage>
</organism>
<keyword evidence="4" id="KW-1185">Reference proteome</keyword>
<dbReference type="Gene3D" id="3.30.565.10">
    <property type="entry name" value="Histidine kinase-like ATPase, C-terminal domain"/>
    <property type="match status" value="1"/>
</dbReference>
<dbReference type="OrthoDB" id="9792240at2"/>
<evidence type="ECO:0000259" key="2">
    <source>
        <dbReference type="Pfam" id="PF13581"/>
    </source>
</evidence>
<dbReference type="STRING" id="321339.SAMN05444340_104201"/>
<dbReference type="RefSeq" id="WP_143042217.1">
    <property type="nucleotide sequence ID" value="NZ_FNPF01000004.1"/>
</dbReference>
<name>A0A1H3HW26_9RHOB</name>
<dbReference type="InterPro" id="IPR003594">
    <property type="entry name" value="HATPase_dom"/>
</dbReference>
<keyword evidence="1" id="KW-0723">Serine/threonine-protein kinase</keyword>
<dbReference type="GO" id="GO:0004674">
    <property type="term" value="F:protein serine/threonine kinase activity"/>
    <property type="evidence" value="ECO:0007669"/>
    <property type="project" value="UniProtKB-KW"/>
</dbReference>
<dbReference type="PANTHER" id="PTHR35526">
    <property type="entry name" value="ANTI-SIGMA-F FACTOR RSBW-RELATED"/>
    <property type="match status" value="1"/>
</dbReference>
<evidence type="ECO:0000256" key="1">
    <source>
        <dbReference type="ARBA" id="ARBA00022527"/>
    </source>
</evidence>
<proteinExistence type="predicted"/>